<name>A0A2V1E4M8_9PLEO</name>
<gene>
    <name evidence="1" type="ORF">DM02DRAFT_623933</name>
</gene>
<proteinExistence type="predicted"/>
<evidence type="ECO:0000313" key="2">
    <source>
        <dbReference type="Proteomes" id="UP000244855"/>
    </source>
</evidence>
<sequence length="290" mass="33834">MQENNFPDLVGFLSEFSLSLQPSPSPISRIIPDEHGFYRRKPHGTILGESPSPETSEDVTEAVDDESDIEFLSKKSPQTELPEWSIFCDEADTRAWESRLRAENKNRLHLIIFRYLHCDETAFSRYILPGIEPDSPLWKGIRRNCTQKSYRILRESIMNKAVIEKAFATIRSPDLQKIGTVEERSVFYLKNFTEKEVCGMLLEFKKTIDLKKLLSDKAWSNHIRFLWVSLLDNLYILEYHTNNKEKIEDADRKTIYNEMRISVVDPTWPVAKYTIHDIPTKEQFPGIFSP</sequence>
<reference evidence="1 2" key="1">
    <citation type="journal article" date="2018" name="Sci. Rep.">
        <title>Comparative genomics provides insights into the lifestyle and reveals functional heterogeneity of dark septate endophytic fungi.</title>
        <authorList>
            <person name="Knapp D.G."/>
            <person name="Nemeth J.B."/>
            <person name="Barry K."/>
            <person name="Hainaut M."/>
            <person name="Henrissat B."/>
            <person name="Johnson J."/>
            <person name="Kuo A."/>
            <person name="Lim J.H.P."/>
            <person name="Lipzen A."/>
            <person name="Nolan M."/>
            <person name="Ohm R.A."/>
            <person name="Tamas L."/>
            <person name="Grigoriev I.V."/>
            <person name="Spatafora J.W."/>
            <person name="Nagy L.G."/>
            <person name="Kovacs G.M."/>
        </authorList>
    </citation>
    <scope>NUCLEOTIDE SEQUENCE [LARGE SCALE GENOMIC DNA]</scope>
    <source>
        <strain evidence="1 2">DSE2036</strain>
    </source>
</reference>
<dbReference type="AlphaFoldDB" id="A0A2V1E4M8"/>
<evidence type="ECO:0000313" key="1">
    <source>
        <dbReference type="EMBL" id="PVI05533.1"/>
    </source>
</evidence>
<organism evidence="1 2">
    <name type="scientific">Periconia macrospinosa</name>
    <dbReference type="NCBI Taxonomy" id="97972"/>
    <lineage>
        <taxon>Eukaryota</taxon>
        <taxon>Fungi</taxon>
        <taxon>Dikarya</taxon>
        <taxon>Ascomycota</taxon>
        <taxon>Pezizomycotina</taxon>
        <taxon>Dothideomycetes</taxon>
        <taxon>Pleosporomycetidae</taxon>
        <taxon>Pleosporales</taxon>
        <taxon>Massarineae</taxon>
        <taxon>Periconiaceae</taxon>
        <taxon>Periconia</taxon>
    </lineage>
</organism>
<dbReference type="EMBL" id="KZ805313">
    <property type="protein sequence ID" value="PVI05533.1"/>
    <property type="molecule type" value="Genomic_DNA"/>
</dbReference>
<keyword evidence="2" id="KW-1185">Reference proteome</keyword>
<accession>A0A2V1E4M8</accession>
<protein>
    <submittedName>
        <fullName evidence="1">Uncharacterized protein</fullName>
    </submittedName>
</protein>
<dbReference type="Proteomes" id="UP000244855">
    <property type="component" value="Unassembled WGS sequence"/>
</dbReference>